<evidence type="ECO:0000256" key="4">
    <source>
        <dbReference type="ARBA" id="ARBA00022989"/>
    </source>
</evidence>
<feature type="transmembrane region" description="Helical" evidence="6">
    <location>
        <begin position="20"/>
        <end position="39"/>
    </location>
</feature>
<protein>
    <recommendedName>
        <fullName evidence="9">Polysaccharide biosynthesis protein C-terminal domain-containing protein</fullName>
    </recommendedName>
</protein>
<dbReference type="AlphaFoldDB" id="A0A833DV37"/>
<evidence type="ECO:0000256" key="2">
    <source>
        <dbReference type="ARBA" id="ARBA00022475"/>
    </source>
</evidence>
<feature type="transmembrane region" description="Helical" evidence="6">
    <location>
        <begin position="127"/>
        <end position="148"/>
    </location>
</feature>
<keyword evidence="2" id="KW-1003">Cell membrane</keyword>
<keyword evidence="4 6" id="KW-1133">Transmembrane helix</keyword>
<name>A0A833DV37_9CREN</name>
<proteinExistence type="predicted"/>
<dbReference type="InterPro" id="IPR002797">
    <property type="entry name" value="Polysacc_synth"/>
</dbReference>
<reference evidence="7" key="1">
    <citation type="journal article" date="2020" name="ISME J.">
        <title>Gammaproteobacteria mediating utilization of methyl-, sulfur- and petroleum organic compounds in deep ocean hydrothermal plumes.</title>
        <authorList>
            <person name="Zhou Z."/>
            <person name="Liu Y."/>
            <person name="Pan J."/>
            <person name="Cron B.R."/>
            <person name="Toner B.M."/>
            <person name="Anantharaman K."/>
            <person name="Breier J.A."/>
            <person name="Dick G.J."/>
            <person name="Li M."/>
        </authorList>
    </citation>
    <scope>NUCLEOTIDE SEQUENCE</scope>
    <source>
        <strain evidence="7">SZUA-1435</strain>
    </source>
</reference>
<feature type="transmembrane region" description="Helical" evidence="6">
    <location>
        <begin position="291"/>
        <end position="312"/>
    </location>
</feature>
<dbReference type="InterPro" id="IPR050833">
    <property type="entry name" value="Poly_Biosynth_Transport"/>
</dbReference>
<dbReference type="EMBL" id="DQTV01000061">
    <property type="protein sequence ID" value="HIP57085.1"/>
    <property type="molecule type" value="Genomic_DNA"/>
</dbReference>
<sequence>MCRNEVSPSAIVSIIRSGFWLYGVSILNNLFGFVYWFAISRIGGAQLLGLTSATVSLASMVSSILSLGIPTGLMRFLGIERGRREGLARYLWSSAIFLSSIYLSTSLALLVLSMLGVSVANFSPSMFRAASILVALSSSSAFTTYLISTLRTRTLFLSVLIGNLLKLGIGIEAVYLGLGWFGAVLGYASIGAVNLCIGLYMAVKTLGVRVVLDPKAILRVLKAGLTVWIPSIIAIVGQWLSVLFVFGVKGATETGYYYLAFTITGLAVGIATSMTTLLIPILSGMKRGRGYVSYTVMRLGLAIVSPIVFALLTYPHIPLELLGPEYVAASNTLRILLLSSFATIVLSTISNYMYSLALYRHVTSAGILQTTTRLLLYIALVREYSGLGVAIAYSVGTYVGLGYAIVMAKRLSVDIDYRRIATIAILPGLPSVLAYTLNLCWLLGLPIIASTYLIYMKLRLITRKDLQLLAYAILSRERVYTLYTKMKPLIDLLIPE</sequence>
<keyword evidence="3 6" id="KW-0812">Transmembrane</keyword>
<evidence type="ECO:0000313" key="8">
    <source>
        <dbReference type="Proteomes" id="UP000605805"/>
    </source>
</evidence>
<evidence type="ECO:0000256" key="3">
    <source>
        <dbReference type="ARBA" id="ARBA00022692"/>
    </source>
</evidence>
<dbReference type="Pfam" id="PF01943">
    <property type="entry name" value="Polysacc_synt"/>
    <property type="match status" value="1"/>
</dbReference>
<evidence type="ECO:0008006" key="9">
    <source>
        <dbReference type="Google" id="ProtNLM"/>
    </source>
</evidence>
<feature type="transmembrane region" description="Helical" evidence="6">
    <location>
        <begin position="432"/>
        <end position="455"/>
    </location>
</feature>
<feature type="transmembrane region" description="Helical" evidence="6">
    <location>
        <begin position="184"/>
        <end position="203"/>
    </location>
</feature>
<feature type="transmembrane region" description="Helical" evidence="6">
    <location>
        <begin position="90"/>
        <end position="115"/>
    </location>
</feature>
<keyword evidence="5 6" id="KW-0472">Membrane</keyword>
<evidence type="ECO:0000256" key="5">
    <source>
        <dbReference type="ARBA" id="ARBA00023136"/>
    </source>
</evidence>
<feature type="transmembrane region" description="Helical" evidence="6">
    <location>
        <begin position="155"/>
        <end position="178"/>
    </location>
</feature>
<dbReference type="PANTHER" id="PTHR30250">
    <property type="entry name" value="PST FAMILY PREDICTED COLANIC ACID TRANSPORTER"/>
    <property type="match status" value="1"/>
</dbReference>
<dbReference type="PANTHER" id="PTHR30250:SF11">
    <property type="entry name" value="O-ANTIGEN TRANSPORTER-RELATED"/>
    <property type="match status" value="1"/>
</dbReference>
<feature type="transmembrane region" description="Helical" evidence="6">
    <location>
        <begin position="332"/>
        <end position="354"/>
    </location>
</feature>
<dbReference type="Proteomes" id="UP000605805">
    <property type="component" value="Unassembled WGS sequence"/>
</dbReference>
<comment type="subcellular location">
    <subcellularLocation>
        <location evidence="1">Cell membrane</location>
        <topology evidence="1">Multi-pass membrane protein</topology>
    </subcellularLocation>
</comment>
<evidence type="ECO:0000256" key="1">
    <source>
        <dbReference type="ARBA" id="ARBA00004651"/>
    </source>
</evidence>
<dbReference type="GO" id="GO:0005886">
    <property type="term" value="C:plasma membrane"/>
    <property type="evidence" value="ECO:0007669"/>
    <property type="project" value="UniProtKB-SubCell"/>
</dbReference>
<feature type="transmembrane region" description="Helical" evidence="6">
    <location>
        <begin position="223"/>
        <end position="246"/>
    </location>
</feature>
<feature type="transmembrane region" description="Helical" evidence="6">
    <location>
        <begin position="258"/>
        <end position="279"/>
    </location>
</feature>
<evidence type="ECO:0000313" key="7">
    <source>
        <dbReference type="EMBL" id="HIP57085.1"/>
    </source>
</evidence>
<evidence type="ECO:0000256" key="6">
    <source>
        <dbReference type="SAM" id="Phobius"/>
    </source>
</evidence>
<feature type="transmembrane region" description="Helical" evidence="6">
    <location>
        <begin position="45"/>
        <end position="69"/>
    </location>
</feature>
<gene>
    <name evidence="7" type="ORF">EYH02_03330</name>
</gene>
<organism evidence="7 8">
    <name type="scientific">Ignisphaera aggregans</name>
    <dbReference type="NCBI Taxonomy" id="334771"/>
    <lineage>
        <taxon>Archaea</taxon>
        <taxon>Thermoproteota</taxon>
        <taxon>Thermoprotei</taxon>
        <taxon>Desulfurococcales</taxon>
        <taxon>Desulfurococcaceae</taxon>
        <taxon>Ignisphaera</taxon>
    </lineage>
</organism>
<accession>A0A833DV37</accession>
<comment type="caution">
    <text evidence="7">The sequence shown here is derived from an EMBL/GenBank/DDBJ whole genome shotgun (WGS) entry which is preliminary data.</text>
</comment>